<reference evidence="2 3" key="1">
    <citation type="submission" date="2018-03" db="EMBL/GenBank/DDBJ databases">
        <title>Cross-interface Injection: A General Nanoliter Liquid Handling Method Applied to Single Cells Genome Amplification Automated Nanoliter Liquid Handling Applied to Single Cell Multiple Displacement Amplification.</title>
        <authorList>
            <person name="Yun J."/>
            <person name="Xu P."/>
            <person name="Xu J."/>
            <person name="Dai X."/>
            <person name="Wang Y."/>
            <person name="Zheng X."/>
            <person name="Cao C."/>
            <person name="Yi Q."/>
            <person name="Zhu Y."/>
            <person name="Wang L."/>
            <person name="Dong Z."/>
            <person name="Huang Y."/>
            <person name="Huang L."/>
            <person name="Du W."/>
        </authorList>
    </citation>
    <scope>NUCLEOTIDE SEQUENCE [LARGE SCALE GENOMIC DNA]</scope>
    <source>
        <strain evidence="2 3">Z-D1-2</strain>
    </source>
</reference>
<dbReference type="Proteomes" id="UP000240608">
    <property type="component" value="Unassembled WGS sequence"/>
</dbReference>
<accession>A0A2T4DH27</accession>
<sequence>MRPAEINVPNSIQSIVMVDRSLQQRQTLGIIEGVLSGEGINEDRDGVMALFSSLQNNLRSSPRYEVKLASEKLKANSILGSFPDPLDWREVNNLTRKYGVDALLAVELFDTNFIVTNGKRKKTRKVKNADGKEIEEEFTEFFAEGVGSARIGIRLYYPEERAIIDQDVYTQNRTWEATGTSIRDAVASLVQKSQATKYLGSAIGGTYAGKIAPMPVYLSRSYYAKPKKNVYMSKGARQAEVNQWEEAISSWKMGINNSSDGKLMGRMAYNIALGYEVIGDLYAAQEWAGKAYVDYGEKKGQAYAAQLRNRVINEEILDEQMSLPEPKAKESEEATTGKPKVKLKIN</sequence>
<name>A0A2T4DH27_9BACT</name>
<dbReference type="AlphaFoldDB" id="A0A2T4DH27"/>
<evidence type="ECO:0000313" key="3">
    <source>
        <dbReference type="Proteomes" id="UP000240608"/>
    </source>
</evidence>
<dbReference type="EMBL" id="PYVU01000180">
    <property type="protein sequence ID" value="PTB93151.1"/>
    <property type="molecule type" value="Genomic_DNA"/>
</dbReference>
<dbReference type="Pfam" id="PF19867">
    <property type="entry name" value="DUF6340"/>
    <property type="match status" value="1"/>
</dbReference>
<proteinExistence type="predicted"/>
<protein>
    <submittedName>
        <fullName evidence="2">Uncharacterized protein</fullName>
    </submittedName>
</protein>
<evidence type="ECO:0000256" key="1">
    <source>
        <dbReference type="SAM" id="MobiDB-lite"/>
    </source>
</evidence>
<evidence type="ECO:0000313" key="2">
    <source>
        <dbReference type="EMBL" id="PTB93151.1"/>
    </source>
</evidence>
<dbReference type="InterPro" id="IPR045921">
    <property type="entry name" value="DUF6340"/>
</dbReference>
<feature type="region of interest" description="Disordered" evidence="1">
    <location>
        <begin position="318"/>
        <end position="346"/>
    </location>
</feature>
<gene>
    <name evidence="2" type="ORF">C9994_13290</name>
</gene>
<organism evidence="2 3">
    <name type="scientific">Marivirga lumbricoides</name>
    <dbReference type="NCBI Taxonomy" id="1046115"/>
    <lineage>
        <taxon>Bacteria</taxon>
        <taxon>Pseudomonadati</taxon>
        <taxon>Bacteroidota</taxon>
        <taxon>Cytophagia</taxon>
        <taxon>Cytophagales</taxon>
        <taxon>Marivirgaceae</taxon>
        <taxon>Marivirga</taxon>
    </lineage>
</organism>
<comment type="caution">
    <text evidence="2">The sequence shown here is derived from an EMBL/GenBank/DDBJ whole genome shotgun (WGS) entry which is preliminary data.</text>
</comment>